<dbReference type="EC" id="1.5.1.2" evidence="6 7"/>
<comment type="catalytic activity">
    <reaction evidence="6">
        <text>L-proline + NADP(+) = (S)-1-pyrroline-5-carboxylate + NADPH + 2 H(+)</text>
        <dbReference type="Rhea" id="RHEA:14109"/>
        <dbReference type="ChEBI" id="CHEBI:15378"/>
        <dbReference type="ChEBI" id="CHEBI:17388"/>
        <dbReference type="ChEBI" id="CHEBI:57783"/>
        <dbReference type="ChEBI" id="CHEBI:58349"/>
        <dbReference type="ChEBI" id="CHEBI:60039"/>
        <dbReference type="EC" id="1.5.1.2"/>
    </reaction>
</comment>
<comment type="pathway">
    <text evidence="6">Amino-acid biosynthesis; L-proline biosynthesis; L-proline from L-glutamate 5-semialdehyde: step 1/1.</text>
</comment>
<dbReference type="InterPro" id="IPR000304">
    <property type="entry name" value="Pyrroline-COOH_reductase"/>
</dbReference>
<dbReference type="InterPro" id="IPR008927">
    <property type="entry name" value="6-PGluconate_DH-like_C_sf"/>
</dbReference>
<feature type="domain" description="Pyrroline-5-carboxylate reductase catalytic N-terminal" evidence="9">
    <location>
        <begin position="3"/>
        <end position="96"/>
    </location>
</feature>
<dbReference type="EMBL" id="JADKPV010000001">
    <property type="protein sequence ID" value="MBF4500281.1"/>
    <property type="molecule type" value="Genomic_DNA"/>
</dbReference>
<feature type="domain" description="Pyrroline-5-carboxylate reductase dimerisation" evidence="10">
    <location>
        <begin position="158"/>
        <end position="262"/>
    </location>
</feature>
<keyword evidence="4 6" id="KW-0560">Oxidoreductase</keyword>
<dbReference type="InterPro" id="IPR036291">
    <property type="entry name" value="NAD(P)-bd_dom_sf"/>
</dbReference>
<comment type="subcellular location">
    <subcellularLocation>
        <location evidence="6">Cytoplasm</location>
    </subcellularLocation>
</comment>
<evidence type="ECO:0000259" key="9">
    <source>
        <dbReference type="Pfam" id="PF03807"/>
    </source>
</evidence>
<keyword evidence="6" id="KW-0963">Cytoplasm</keyword>
<comment type="caution">
    <text evidence="11">The sequence shown here is derived from an EMBL/GenBank/DDBJ whole genome shotgun (WGS) entry which is preliminary data.</text>
</comment>
<dbReference type="UniPathway" id="UPA00098">
    <property type="reaction ID" value="UER00361"/>
</dbReference>
<dbReference type="PANTHER" id="PTHR11645">
    <property type="entry name" value="PYRROLINE-5-CARBOXYLATE REDUCTASE"/>
    <property type="match status" value="1"/>
</dbReference>
<dbReference type="Proteomes" id="UP000622653">
    <property type="component" value="Unassembled WGS sequence"/>
</dbReference>
<protein>
    <recommendedName>
        <fullName evidence="6 7">Pyrroline-5-carboxylate reductase</fullName>
        <shortName evidence="6">P5C reductase</shortName>
        <shortName evidence="6">P5CR</shortName>
        <ecNumber evidence="6 7">1.5.1.2</ecNumber>
    </recommendedName>
    <alternativeName>
        <fullName evidence="6">PCA reductase</fullName>
    </alternativeName>
</protein>
<proteinExistence type="inferred from homology"/>
<dbReference type="SUPFAM" id="SSF51735">
    <property type="entry name" value="NAD(P)-binding Rossmann-fold domains"/>
    <property type="match status" value="1"/>
</dbReference>
<dbReference type="HAMAP" id="MF_01925">
    <property type="entry name" value="P5C_reductase"/>
    <property type="match status" value="1"/>
</dbReference>
<evidence type="ECO:0000256" key="3">
    <source>
        <dbReference type="ARBA" id="ARBA00022857"/>
    </source>
</evidence>
<keyword evidence="2 6" id="KW-0641">Proline biosynthesis</keyword>
<evidence type="ECO:0000259" key="10">
    <source>
        <dbReference type="Pfam" id="PF14748"/>
    </source>
</evidence>
<keyword evidence="12" id="KW-1185">Reference proteome</keyword>
<dbReference type="GO" id="GO:0004735">
    <property type="term" value="F:pyrroline-5-carboxylate reductase activity"/>
    <property type="evidence" value="ECO:0007669"/>
    <property type="project" value="UniProtKB-UniRule"/>
</dbReference>
<comment type="catalytic activity">
    <reaction evidence="6">
        <text>L-proline + NAD(+) = (S)-1-pyrroline-5-carboxylate + NADH + 2 H(+)</text>
        <dbReference type="Rhea" id="RHEA:14105"/>
        <dbReference type="ChEBI" id="CHEBI:15378"/>
        <dbReference type="ChEBI" id="CHEBI:17388"/>
        <dbReference type="ChEBI" id="CHEBI:57540"/>
        <dbReference type="ChEBI" id="CHEBI:57945"/>
        <dbReference type="ChEBI" id="CHEBI:60039"/>
        <dbReference type="EC" id="1.5.1.2"/>
    </reaction>
</comment>
<dbReference type="SUPFAM" id="SSF48179">
    <property type="entry name" value="6-phosphogluconate dehydrogenase C-terminal domain-like"/>
    <property type="match status" value="1"/>
</dbReference>
<evidence type="ECO:0000256" key="5">
    <source>
        <dbReference type="ARBA" id="ARBA00058118"/>
    </source>
</evidence>
<dbReference type="GO" id="GO:0005737">
    <property type="term" value="C:cytoplasm"/>
    <property type="evidence" value="ECO:0007669"/>
    <property type="project" value="UniProtKB-SubCell"/>
</dbReference>
<reference evidence="11" key="1">
    <citation type="submission" date="2020-11" db="EMBL/GenBank/DDBJ databases">
        <title>Multidrug resistant novel bacterium Savagea serpentis sp. nov., isolated from the scats of a vine snake (Ahaetulla nasuta).</title>
        <authorList>
            <person name="Venkata Ramana V."/>
            <person name="Vikas Patil S."/>
            <person name="Yogita Lugani V."/>
        </authorList>
    </citation>
    <scope>NUCLEOTIDE SEQUENCE</scope>
    <source>
        <strain evidence="11">SN6</strain>
    </source>
</reference>
<evidence type="ECO:0000256" key="8">
    <source>
        <dbReference type="PIRSR" id="PIRSR000193-1"/>
    </source>
</evidence>
<dbReference type="InterPro" id="IPR028939">
    <property type="entry name" value="P5C_Rdtase_cat_N"/>
</dbReference>
<feature type="binding site" evidence="8">
    <location>
        <begin position="69"/>
        <end position="72"/>
    </location>
    <ligand>
        <name>NADP(+)</name>
        <dbReference type="ChEBI" id="CHEBI:58349"/>
    </ligand>
</feature>
<dbReference type="NCBIfam" id="TIGR00112">
    <property type="entry name" value="proC"/>
    <property type="match status" value="1"/>
</dbReference>
<dbReference type="Pfam" id="PF03807">
    <property type="entry name" value="F420_oxidored"/>
    <property type="match status" value="1"/>
</dbReference>
<keyword evidence="3 6" id="KW-0521">NADP</keyword>
<evidence type="ECO:0000256" key="2">
    <source>
        <dbReference type="ARBA" id="ARBA00022650"/>
    </source>
</evidence>
<keyword evidence="6" id="KW-0028">Amino-acid biosynthesis</keyword>
<comment type="function">
    <text evidence="5 6">Catalyzes the reduction of 1-pyrroline-5-carboxylate (PCA) to L-proline.</text>
</comment>
<dbReference type="Gene3D" id="1.10.3730.10">
    <property type="entry name" value="ProC C-terminal domain-like"/>
    <property type="match status" value="1"/>
</dbReference>
<accession>A0A8J7G4P5</accession>
<dbReference type="Pfam" id="PF14748">
    <property type="entry name" value="P5CR_dimer"/>
    <property type="match status" value="1"/>
</dbReference>
<evidence type="ECO:0000256" key="1">
    <source>
        <dbReference type="ARBA" id="ARBA00005525"/>
    </source>
</evidence>
<dbReference type="RefSeq" id="WP_194561729.1">
    <property type="nucleotide sequence ID" value="NZ_JADKPV010000001.1"/>
</dbReference>
<dbReference type="PIRSF" id="PIRSF000193">
    <property type="entry name" value="Pyrrol-5-carb_rd"/>
    <property type="match status" value="1"/>
</dbReference>
<sequence>MKKIAFIGAGSMAEAIIAGVVKNEVVPADAIYVTNHSNEERLTRLHKQYGVTPFREMTDIQDVDVIIFATKPNQITDVLPQYAALPNAVIVSVLAGTPISTFETIFPNQAVARVMPNTSATIGESASGIAWNTKVTDEAKRWVTSLVEAIGIVQEVEEEQLHTVTGLSGSGPAYVYFFVEALEAAAIREGLDQTTARKLAVQTIKGAALMLDETREEPATLRERVTSPNGTTAAGLEALREHQFEQTIHACVRAAKQRSIELGKA</sequence>
<dbReference type="FunFam" id="1.10.3730.10:FF:000001">
    <property type="entry name" value="Pyrroline-5-carboxylate reductase"/>
    <property type="match status" value="1"/>
</dbReference>
<gene>
    <name evidence="6 11" type="primary">proC</name>
    <name evidence="11" type="ORF">IRY55_02800</name>
</gene>
<organism evidence="11 12">
    <name type="scientific">Savagea serpentis</name>
    <dbReference type="NCBI Taxonomy" id="2785297"/>
    <lineage>
        <taxon>Bacteria</taxon>
        <taxon>Bacillati</taxon>
        <taxon>Bacillota</taxon>
        <taxon>Bacilli</taxon>
        <taxon>Bacillales</taxon>
        <taxon>Caryophanaceae</taxon>
        <taxon>Savagea</taxon>
    </lineage>
</organism>
<evidence type="ECO:0000313" key="11">
    <source>
        <dbReference type="EMBL" id="MBF4500281.1"/>
    </source>
</evidence>
<dbReference type="PANTHER" id="PTHR11645:SF49">
    <property type="entry name" value="PYRROLINE-5-CARBOXYLATE REDUCTASE 1"/>
    <property type="match status" value="1"/>
</dbReference>
<evidence type="ECO:0000256" key="4">
    <source>
        <dbReference type="ARBA" id="ARBA00023002"/>
    </source>
</evidence>
<dbReference type="GO" id="GO:0055129">
    <property type="term" value="P:L-proline biosynthetic process"/>
    <property type="evidence" value="ECO:0007669"/>
    <property type="project" value="UniProtKB-UniRule"/>
</dbReference>
<comment type="similarity">
    <text evidence="1 6">Belongs to the pyrroline-5-carboxylate reductase family.</text>
</comment>
<evidence type="ECO:0000256" key="7">
    <source>
        <dbReference type="NCBIfam" id="TIGR00112"/>
    </source>
</evidence>
<evidence type="ECO:0000313" key="12">
    <source>
        <dbReference type="Proteomes" id="UP000622653"/>
    </source>
</evidence>
<name>A0A8J7G4P5_9BACL</name>
<dbReference type="InterPro" id="IPR029036">
    <property type="entry name" value="P5CR_dimer"/>
</dbReference>
<feature type="binding site" evidence="8">
    <location>
        <begin position="7"/>
        <end position="12"/>
    </location>
    <ligand>
        <name>NADP(+)</name>
        <dbReference type="ChEBI" id="CHEBI:58349"/>
    </ligand>
</feature>
<dbReference type="Gene3D" id="3.40.50.720">
    <property type="entry name" value="NAD(P)-binding Rossmann-like Domain"/>
    <property type="match status" value="1"/>
</dbReference>
<dbReference type="AlphaFoldDB" id="A0A8J7G4P5"/>
<evidence type="ECO:0000256" key="6">
    <source>
        <dbReference type="HAMAP-Rule" id="MF_01925"/>
    </source>
</evidence>